<dbReference type="OrthoDB" id="9788113at2"/>
<dbReference type="GO" id="GO:0005886">
    <property type="term" value="C:plasma membrane"/>
    <property type="evidence" value="ECO:0007669"/>
    <property type="project" value="UniProtKB-SubCell"/>
</dbReference>
<keyword evidence="5" id="KW-1003">Cell membrane</keyword>
<dbReference type="GO" id="GO:0009325">
    <property type="term" value="C:nitrate reductase complex"/>
    <property type="evidence" value="ECO:0007669"/>
    <property type="project" value="InterPro"/>
</dbReference>
<dbReference type="PANTHER" id="PTHR30598:SF3">
    <property type="entry name" value="RESPIRATORY NITRATE REDUCTASE 1 GAMMA CHAIN"/>
    <property type="match status" value="1"/>
</dbReference>
<comment type="cofactor">
    <cofactor evidence="2">
        <name>heme b</name>
        <dbReference type="ChEBI" id="CHEBI:60344"/>
    </cofactor>
</comment>
<evidence type="ECO:0000256" key="5">
    <source>
        <dbReference type="ARBA" id="ARBA00022475"/>
    </source>
</evidence>
<evidence type="ECO:0000256" key="11">
    <source>
        <dbReference type="ARBA" id="ARBA00023002"/>
    </source>
</evidence>
<evidence type="ECO:0000259" key="23">
    <source>
        <dbReference type="Pfam" id="PF02665"/>
    </source>
</evidence>
<dbReference type="RefSeq" id="WP_146317090.1">
    <property type="nucleotide sequence ID" value="NZ_VCQV01000016.1"/>
</dbReference>
<proteinExistence type="inferred from homology"/>
<comment type="subcellular location">
    <subcellularLocation>
        <location evidence="3">Cell membrane</location>
        <topology evidence="3">Multi-pass membrane protein</topology>
    </subcellularLocation>
</comment>
<dbReference type="NCBIfam" id="TIGR00351">
    <property type="entry name" value="narI"/>
    <property type="match status" value="1"/>
</dbReference>
<evidence type="ECO:0000256" key="3">
    <source>
        <dbReference type="ARBA" id="ARBA00004651"/>
    </source>
</evidence>
<dbReference type="InterPro" id="IPR003816">
    <property type="entry name" value="Nitrate_red_gam"/>
</dbReference>
<keyword evidence="13" id="KW-0534">Nitrate assimilation</keyword>
<feature type="binding site" description="axial binding residue" evidence="20">
    <location>
        <position position="59"/>
    </location>
    <ligand>
        <name>heme b</name>
        <dbReference type="ChEBI" id="CHEBI:60344"/>
        <label>1</label>
    </ligand>
    <ligandPart>
        <name>Fe</name>
        <dbReference type="ChEBI" id="CHEBI:18248"/>
    </ligandPart>
</feature>
<evidence type="ECO:0000256" key="12">
    <source>
        <dbReference type="ARBA" id="ARBA00023004"/>
    </source>
</evidence>
<keyword evidence="10 22" id="KW-1133">Transmembrane helix</keyword>
<name>A0A563DZW1_9MICO</name>
<keyword evidence="11 24" id="KW-0560">Oxidoreductase</keyword>
<evidence type="ECO:0000313" key="25">
    <source>
        <dbReference type="Proteomes" id="UP000320244"/>
    </source>
</evidence>
<evidence type="ECO:0000256" key="4">
    <source>
        <dbReference type="ARBA" id="ARBA00022448"/>
    </source>
</evidence>
<feature type="region of interest" description="Disordered" evidence="21">
    <location>
        <begin position="231"/>
        <end position="250"/>
    </location>
</feature>
<dbReference type="GO" id="GO:0019645">
    <property type="term" value="P:anaerobic electron transport chain"/>
    <property type="evidence" value="ECO:0007669"/>
    <property type="project" value="TreeGrafter"/>
</dbReference>
<evidence type="ECO:0000256" key="20">
    <source>
        <dbReference type="PIRSR" id="PIRSR603816-1"/>
    </source>
</evidence>
<dbReference type="GO" id="GO:0046872">
    <property type="term" value="F:metal ion binding"/>
    <property type="evidence" value="ECO:0007669"/>
    <property type="project" value="UniProtKB-KW"/>
</dbReference>
<dbReference type="Gene3D" id="1.20.950.20">
    <property type="entry name" value="Transmembrane di-heme cytochromes, Chain C"/>
    <property type="match status" value="1"/>
</dbReference>
<dbReference type="Pfam" id="PF02665">
    <property type="entry name" value="Nitrate_red_gam"/>
    <property type="match status" value="1"/>
</dbReference>
<evidence type="ECO:0000256" key="8">
    <source>
        <dbReference type="ARBA" id="ARBA00022723"/>
    </source>
</evidence>
<evidence type="ECO:0000256" key="14">
    <source>
        <dbReference type="ARBA" id="ARBA00023136"/>
    </source>
</evidence>
<evidence type="ECO:0000256" key="10">
    <source>
        <dbReference type="ARBA" id="ARBA00022989"/>
    </source>
</evidence>
<keyword evidence="8" id="KW-0479">Metal-binding</keyword>
<feature type="transmembrane region" description="Helical" evidence="22">
    <location>
        <begin position="92"/>
        <end position="113"/>
    </location>
</feature>
<keyword evidence="4" id="KW-0813">Transport</keyword>
<evidence type="ECO:0000256" key="2">
    <source>
        <dbReference type="ARBA" id="ARBA00001970"/>
    </source>
</evidence>
<evidence type="ECO:0000256" key="15">
    <source>
        <dbReference type="ARBA" id="ARBA00056200"/>
    </source>
</evidence>
<dbReference type="InterPro" id="IPR051936">
    <property type="entry name" value="Heme-iron_electron_transfer"/>
</dbReference>
<comment type="similarity">
    <text evidence="17">In the C-terminal section; belongs to the nitrate reductase gamma subunit family.</text>
</comment>
<dbReference type="PANTHER" id="PTHR30598">
    <property type="entry name" value="NITRATE REDUCTASE PRIVATE CHAPERONE, REDOX ENZYME MATURATION PROTEIN REMP FAMILY"/>
    <property type="match status" value="1"/>
</dbReference>
<evidence type="ECO:0000256" key="18">
    <source>
        <dbReference type="ARBA" id="ARBA00061480"/>
    </source>
</evidence>
<feature type="domain" description="NarG-like" evidence="23">
    <location>
        <begin position="9"/>
        <end position="228"/>
    </location>
</feature>
<dbReference type="AlphaFoldDB" id="A0A563DZW1"/>
<keyword evidence="6 20" id="KW-0349">Heme</keyword>
<feature type="transmembrane region" description="Helical" evidence="22">
    <location>
        <begin position="50"/>
        <end position="72"/>
    </location>
</feature>
<feature type="binding site" description="axial binding residue" evidence="20">
    <location>
        <position position="191"/>
    </location>
    <ligand>
        <name>heme b</name>
        <dbReference type="ChEBI" id="CHEBI:60344"/>
        <label>1</label>
    </ligand>
    <ligandPart>
        <name>Fe</name>
        <dbReference type="ChEBI" id="CHEBI:18248"/>
    </ligandPart>
</feature>
<evidence type="ECO:0000256" key="1">
    <source>
        <dbReference type="ARBA" id="ARBA00001942"/>
    </source>
</evidence>
<comment type="caution">
    <text evidence="24">The sequence shown here is derived from an EMBL/GenBank/DDBJ whole genome shotgun (WGS) entry which is preliminary data.</text>
</comment>
<evidence type="ECO:0000313" key="24">
    <source>
        <dbReference type="EMBL" id="TWP35810.1"/>
    </source>
</evidence>
<evidence type="ECO:0000256" key="17">
    <source>
        <dbReference type="ARBA" id="ARBA00061196"/>
    </source>
</evidence>
<reference evidence="24 25" key="2">
    <citation type="submission" date="2019-08" db="EMBL/GenBank/DDBJ databases">
        <title>Jejuicoccus antrihumi gen. nov., sp. nov., a new member of the family Dermacoccaceae isolated from a cave.</title>
        <authorList>
            <person name="Schumann P."/>
            <person name="Kim I.S."/>
        </authorList>
    </citation>
    <scope>NUCLEOTIDE SEQUENCE [LARGE SCALE GENOMIC DNA]</scope>
    <source>
        <strain evidence="24 25">C5-26</strain>
    </source>
</reference>
<feature type="transmembrane region" description="Helical" evidence="22">
    <location>
        <begin position="133"/>
        <end position="158"/>
    </location>
</feature>
<comment type="cofactor">
    <cofactor evidence="1">
        <name>Mo-bis(molybdopterin guanine dinucleotide)</name>
        <dbReference type="ChEBI" id="CHEBI:60539"/>
    </cofactor>
</comment>
<dbReference type="Proteomes" id="UP000320244">
    <property type="component" value="Unassembled WGS sequence"/>
</dbReference>
<keyword evidence="9" id="KW-0249">Electron transport</keyword>
<sequence>MSGSSVGEIMWWVALPYLAIAIFIVGHIWRWRYDQFGWTSRSTQLQERKLLKWGAPLFHYGTFAAIGGHVIGVLIPESFTRWLGIPENVYRWFSAAAGTVAAVLVIGGIVVLAGRRLLVPRVRATTDQVDKVVLLLLLIVVLTGIAPTIGVNLFGHGYDYRTTVALWFRGLFVGQPNVQAMATAPLIYQIHATAAWVIWGFWPFSRLVHAWSYPLWYLWRPYVVYRSRTATAPSEPGTGGRKWRKIGSPY</sequence>
<dbReference type="InterPro" id="IPR036197">
    <property type="entry name" value="NarG-like_sf"/>
</dbReference>
<dbReference type="GO" id="GO:0042128">
    <property type="term" value="P:nitrate assimilation"/>
    <property type="evidence" value="ECO:0007669"/>
    <property type="project" value="UniProtKB-KW"/>
</dbReference>
<dbReference type="GO" id="GO:0020037">
    <property type="term" value="F:heme binding"/>
    <property type="evidence" value="ECO:0007669"/>
    <property type="project" value="TreeGrafter"/>
</dbReference>
<evidence type="ECO:0000256" key="13">
    <source>
        <dbReference type="ARBA" id="ARBA00023063"/>
    </source>
</evidence>
<organism evidence="24 25">
    <name type="scientific">Leekyejoonella antrihumi</name>
    <dbReference type="NCBI Taxonomy" id="1660198"/>
    <lineage>
        <taxon>Bacteria</taxon>
        <taxon>Bacillati</taxon>
        <taxon>Actinomycetota</taxon>
        <taxon>Actinomycetes</taxon>
        <taxon>Micrococcales</taxon>
        <taxon>Dermacoccaceae</taxon>
        <taxon>Leekyejoonella</taxon>
    </lineage>
</organism>
<comment type="function">
    <text evidence="15">Does not seem to have nitrate reductase activity.</text>
</comment>
<evidence type="ECO:0000256" key="19">
    <source>
        <dbReference type="ARBA" id="ARBA00071287"/>
    </source>
</evidence>
<dbReference type="SUPFAM" id="SSF103501">
    <property type="entry name" value="Respiratory nitrate reductase 1 gamma chain"/>
    <property type="match status" value="1"/>
</dbReference>
<gene>
    <name evidence="24" type="primary">narI</name>
    <name evidence="24" type="ORF">FGL98_12440</name>
</gene>
<dbReference type="InterPro" id="IPR023234">
    <property type="entry name" value="NarG-like_domain"/>
</dbReference>
<evidence type="ECO:0000256" key="16">
    <source>
        <dbReference type="ARBA" id="ARBA00061095"/>
    </source>
</evidence>
<keyword evidence="25" id="KW-1185">Reference proteome</keyword>
<feature type="binding site" description="axial binding residue" evidence="20">
    <location>
        <position position="69"/>
    </location>
    <ligand>
        <name>heme b</name>
        <dbReference type="ChEBI" id="CHEBI:60344"/>
        <label>1</label>
    </ligand>
    <ligandPart>
        <name>Fe</name>
        <dbReference type="ChEBI" id="CHEBI:18248"/>
    </ligandPart>
</feature>
<dbReference type="GO" id="GO:0008940">
    <property type="term" value="F:nitrate reductase activity"/>
    <property type="evidence" value="ECO:0007669"/>
    <property type="project" value="InterPro"/>
</dbReference>
<feature type="compositionally biased region" description="Basic residues" evidence="21">
    <location>
        <begin position="241"/>
        <end position="250"/>
    </location>
</feature>
<evidence type="ECO:0000256" key="21">
    <source>
        <dbReference type="SAM" id="MobiDB-lite"/>
    </source>
</evidence>
<accession>A0A563DZW1</accession>
<comment type="similarity">
    <text evidence="16">In the central section; belongs to the NarJ/NarW family.</text>
</comment>
<keyword evidence="12 20" id="KW-0408">Iron</keyword>
<feature type="transmembrane region" description="Helical" evidence="22">
    <location>
        <begin position="12"/>
        <end position="29"/>
    </location>
</feature>
<comment type="similarity">
    <text evidence="18">In the N-terminal section; belongs to the nitrate reductase alpha subunit family.</text>
</comment>
<evidence type="ECO:0000256" key="7">
    <source>
        <dbReference type="ARBA" id="ARBA00022692"/>
    </source>
</evidence>
<feature type="binding site" description="axial binding residue" evidence="20">
    <location>
        <position position="209"/>
    </location>
    <ligand>
        <name>heme b</name>
        <dbReference type="ChEBI" id="CHEBI:60344"/>
        <label>1</label>
    </ligand>
    <ligandPart>
        <name>Fe</name>
        <dbReference type="ChEBI" id="CHEBI:18248"/>
    </ligandPart>
</feature>
<keyword evidence="14 22" id="KW-0472">Membrane</keyword>
<evidence type="ECO:0000256" key="6">
    <source>
        <dbReference type="ARBA" id="ARBA00022617"/>
    </source>
</evidence>
<keyword evidence="7 22" id="KW-0812">Transmembrane</keyword>
<evidence type="ECO:0000256" key="9">
    <source>
        <dbReference type="ARBA" id="ARBA00022982"/>
    </source>
</evidence>
<reference evidence="24 25" key="1">
    <citation type="submission" date="2019-05" db="EMBL/GenBank/DDBJ databases">
        <authorList>
            <person name="Lee S.D."/>
        </authorList>
    </citation>
    <scope>NUCLEOTIDE SEQUENCE [LARGE SCALE GENOMIC DNA]</scope>
    <source>
        <strain evidence="24 25">C5-26</strain>
    </source>
</reference>
<protein>
    <recommendedName>
        <fullName evidence="19">Nitrate reductase-like protein NarX</fullName>
    </recommendedName>
</protein>
<feature type="transmembrane region" description="Helical" evidence="22">
    <location>
        <begin position="178"/>
        <end position="202"/>
    </location>
</feature>
<dbReference type="EMBL" id="VCQV01000016">
    <property type="protein sequence ID" value="TWP35810.1"/>
    <property type="molecule type" value="Genomic_DNA"/>
</dbReference>
<evidence type="ECO:0000256" key="22">
    <source>
        <dbReference type="SAM" id="Phobius"/>
    </source>
</evidence>
<dbReference type="GO" id="GO:0009055">
    <property type="term" value="F:electron transfer activity"/>
    <property type="evidence" value="ECO:0007669"/>
    <property type="project" value="TreeGrafter"/>
</dbReference>
<dbReference type="FunFam" id="1.20.950.20:FF:000001">
    <property type="entry name" value="Respiratory nitrate reductase subunit gamma"/>
    <property type="match status" value="1"/>
</dbReference>